<dbReference type="EMBL" id="JAVDUG010000001">
    <property type="protein sequence ID" value="MDR6776209.1"/>
    <property type="molecule type" value="Genomic_DNA"/>
</dbReference>
<gene>
    <name evidence="1" type="ORF">J2W98_000456</name>
</gene>
<name>A0ABU1QAE9_9BACL</name>
<evidence type="ECO:0000313" key="1">
    <source>
        <dbReference type="EMBL" id="MDR6776209.1"/>
    </source>
</evidence>
<protein>
    <submittedName>
        <fullName evidence="1">Uncharacterized protein</fullName>
    </submittedName>
</protein>
<evidence type="ECO:0000313" key="2">
    <source>
        <dbReference type="Proteomes" id="UP001266807"/>
    </source>
</evidence>
<organism evidence="1 2">
    <name type="scientific">Paenibacillus peoriae</name>
    <dbReference type="NCBI Taxonomy" id="59893"/>
    <lineage>
        <taxon>Bacteria</taxon>
        <taxon>Bacillati</taxon>
        <taxon>Bacillota</taxon>
        <taxon>Bacilli</taxon>
        <taxon>Bacillales</taxon>
        <taxon>Paenibacillaceae</taxon>
        <taxon>Paenibacillus</taxon>
    </lineage>
</organism>
<dbReference type="RefSeq" id="WP_023989025.1">
    <property type="nucleotide sequence ID" value="NZ_CP011512.1"/>
</dbReference>
<reference evidence="1 2" key="1">
    <citation type="submission" date="2023-07" db="EMBL/GenBank/DDBJ databases">
        <title>Sorghum-associated microbial communities from plants grown in Nebraska, USA.</title>
        <authorList>
            <person name="Schachtman D."/>
        </authorList>
    </citation>
    <scope>NUCLEOTIDE SEQUENCE [LARGE SCALE GENOMIC DNA]</scope>
    <source>
        <strain evidence="1 2">BE143</strain>
    </source>
</reference>
<proteinExistence type="predicted"/>
<sequence>MTLVHQAFVSTKKHTFVIVERKFEDAMNAASFGWAQYRFKHEPIFYAHLKSKAPARYGDRNTDYGMEGWSSC</sequence>
<dbReference type="Proteomes" id="UP001266807">
    <property type="component" value="Unassembled WGS sequence"/>
</dbReference>
<accession>A0ABU1QAE9</accession>
<keyword evidence="2" id="KW-1185">Reference proteome</keyword>
<comment type="caution">
    <text evidence="1">The sequence shown here is derived from an EMBL/GenBank/DDBJ whole genome shotgun (WGS) entry which is preliminary data.</text>
</comment>